<keyword evidence="10" id="KW-0443">Lipid metabolism</keyword>
<dbReference type="GO" id="GO:0046872">
    <property type="term" value="F:metal ion binding"/>
    <property type="evidence" value="ECO:0007669"/>
    <property type="project" value="UniProtKB-KW"/>
</dbReference>
<evidence type="ECO:0000256" key="5">
    <source>
        <dbReference type="ARBA" id="ARBA00022723"/>
    </source>
</evidence>
<dbReference type="Pfam" id="PF19279">
    <property type="entry name" value="YegS_C"/>
    <property type="match status" value="1"/>
</dbReference>
<comment type="cofactor">
    <cofactor evidence="1">
        <name>Mg(2+)</name>
        <dbReference type="ChEBI" id="CHEBI:18420"/>
    </cofactor>
</comment>
<dbReference type="SUPFAM" id="SSF111331">
    <property type="entry name" value="NAD kinase/diacylglycerol kinase-like"/>
    <property type="match status" value="1"/>
</dbReference>
<dbReference type="GO" id="GO:0008654">
    <property type="term" value="P:phospholipid biosynthetic process"/>
    <property type="evidence" value="ECO:0007669"/>
    <property type="project" value="UniProtKB-KW"/>
</dbReference>
<dbReference type="SMART" id="SM00046">
    <property type="entry name" value="DAGKc"/>
    <property type="match status" value="1"/>
</dbReference>
<keyword evidence="12" id="KW-1208">Phospholipid metabolism</keyword>
<dbReference type="STRING" id="224999.GCA_001485475_00886"/>
<evidence type="ECO:0000256" key="2">
    <source>
        <dbReference type="ARBA" id="ARBA00005983"/>
    </source>
</evidence>
<gene>
    <name evidence="14" type="ORF">TSYNT_6261</name>
</gene>
<dbReference type="InterPro" id="IPR001206">
    <property type="entry name" value="Diacylglycerol_kinase_cat_dom"/>
</dbReference>
<protein>
    <submittedName>
        <fullName evidence="14">Lipid kinase, YegS/Rv2252/BmrU family</fullName>
    </submittedName>
</protein>
<evidence type="ECO:0000256" key="8">
    <source>
        <dbReference type="ARBA" id="ARBA00022840"/>
    </source>
</evidence>
<dbReference type="NCBIfam" id="TIGR00147">
    <property type="entry name" value="YegS/Rv2252/BmrU family lipid kinase"/>
    <property type="match status" value="1"/>
</dbReference>
<evidence type="ECO:0000256" key="12">
    <source>
        <dbReference type="ARBA" id="ARBA00023264"/>
    </source>
</evidence>
<evidence type="ECO:0000313" key="15">
    <source>
        <dbReference type="Proteomes" id="UP000062160"/>
    </source>
</evidence>
<evidence type="ECO:0000256" key="3">
    <source>
        <dbReference type="ARBA" id="ARBA00022516"/>
    </source>
</evidence>
<dbReference type="GO" id="GO:0005886">
    <property type="term" value="C:plasma membrane"/>
    <property type="evidence" value="ECO:0007669"/>
    <property type="project" value="TreeGrafter"/>
</dbReference>
<proteinExistence type="inferred from homology"/>
<dbReference type="PROSITE" id="PS50146">
    <property type="entry name" value="DAGK"/>
    <property type="match status" value="1"/>
</dbReference>
<feature type="domain" description="DAGKc" evidence="13">
    <location>
        <begin position="1"/>
        <end position="126"/>
    </location>
</feature>
<evidence type="ECO:0000256" key="1">
    <source>
        <dbReference type="ARBA" id="ARBA00001946"/>
    </source>
</evidence>
<evidence type="ECO:0000256" key="6">
    <source>
        <dbReference type="ARBA" id="ARBA00022741"/>
    </source>
</evidence>
<dbReference type="OrthoDB" id="9786026at2"/>
<evidence type="ECO:0000256" key="10">
    <source>
        <dbReference type="ARBA" id="ARBA00023098"/>
    </source>
</evidence>
<dbReference type="EMBL" id="DF977000">
    <property type="protein sequence ID" value="GAQ24880.1"/>
    <property type="molecule type" value="Genomic_DNA"/>
</dbReference>
<dbReference type="Gene3D" id="2.60.200.40">
    <property type="match status" value="1"/>
</dbReference>
<dbReference type="Proteomes" id="UP000062160">
    <property type="component" value="Unassembled WGS sequence"/>
</dbReference>
<dbReference type="GO" id="GO:0016301">
    <property type="term" value="F:kinase activity"/>
    <property type="evidence" value="ECO:0007669"/>
    <property type="project" value="UniProtKB-KW"/>
</dbReference>
<dbReference type="InterPro" id="IPR050187">
    <property type="entry name" value="Lipid_Phosphate_FormReg"/>
</dbReference>
<keyword evidence="6" id="KW-0547">Nucleotide-binding</keyword>
<keyword evidence="11" id="KW-0594">Phospholipid biosynthesis</keyword>
<dbReference type="PANTHER" id="PTHR12358">
    <property type="entry name" value="SPHINGOSINE KINASE"/>
    <property type="match status" value="1"/>
</dbReference>
<dbReference type="AlphaFoldDB" id="A0A0U9HDJ7"/>
<dbReference type="InterPro" id="IPR005218">
    <property type="entry name" value="Diacylglycerol/lipid_kinase"/>
</dbReference>
<reference evidence="14" key="1">
    <citation type="journal article" date="2016" name="Genome Announc.">
        <title>Draft Genome Sequence of the Syntrophic Lactate-Degrading Bacterium Tepidanaerobacter syntrophicus JLT.</title>
        <authorList>
            <person name="Matsuura N."/>
            <person name="Ohashi A."/>
            <person name="Tourlousse D.M."/>
            <person name="Sekiguchi Y."/>
        </authorList>
    </citation>
    <scope>NUCLEOTIDE SEQUENCE [LARGE SCALE GENOMIC DNA]</scope>
    <source>
        <strain evidence="14">JL</strain>
    </source>
</reference>
<keyword evidence="8" id="KW-0067">ATP-binding</keyword>
<evidence type="ECO:0000259" key="13">
    <source>
        <dbReference type="PROSITE" id="PS50146"/>
    </source>
</evidence>
<dbReference type="PANTHER" id="PTHR12358:SF106">
    <property type="entry name" value="LIPID KINASE YEGS"/>
    <property type="match status" value="1"/>
</dbReference>
<dbReference type="InterPro" id="IPR017438">
    <property type="entry name" value="ATP-NAD_kinase_N"/>
</dbReference>
<keyword evidence="9" id="KW-0460">Magnesium</keyword>
<dbReference type="Gene3D" id="3.40.50.10330">
    <property type="entry name" value="Probable inorganic polyphosphate/atp-NAD kinase, domain 1"/>
    <property type="match status" value="1"/>
</dbReference>
<dbReference type="GO" id="GO:0005524">
    <property type="term" value="F:ATP binding"/>
    <property type="evidence" value="ECO:0007669"/>
    <property type="project" value="UniProtKB-KW"/>
</dbReference>
<dbReference type="RefSeq" id="WP_059032114.1">
    <property type="nucleotide sequence ID" value="NZ_BSDN01000003.1"/>
</dbReference>
<dbReference type="InterPro" id="IPR016064">
    <property type="entry name" value="NAD/diacylglycerol_kinase_sf"/>
</dbReference>
<organism evidence="14">
    <name type="scientific">Tepidanaerobacter syntrophicus</name>
    <dbReference type="NCBI Taxonomy" id="224999"/>
    <lineage>
        <taxon>Bacteria</taxon>
        <taxon>Bacillati</taxon>
        <taxon>Bacillota</taxon>
        <taxon>Clostridia</taxon>
        <taxon>Thermosediminibacterales</taxon>
        <taxon>Tepidanaerobacteraceae</taxon>
        <taxon>Tepidanaerobacter</taxon>
    </lineage>
</organism>
<keyword evidence="3" id="KW-0444">Lipid biosynthesis</keyword>
<evidence type="ECO:0000256" key="9">
    <source>
        <dbReference type="ARBA" id="ARBA00022842"/>
    </source>
</evidence>
<evidence type="ECO:0000313" key="14">
    <source>
        <dbReference type="EMBL" id="GAQ24880.1"/>
    </source>
</evidence>
<evidence type="ECO:0000256" key="4">
    <source>
        <dbReference type="ARBA" id="ARBA00022679"/>
    </source>
</evidence>
<accession>A0A0U9HDJ7</accession>
<dbReference type="Pfam" id="PF00781">
    <property type="entry name" value="DAGK_cat"/>
    <property type="match status" value="1"/>
</dbReference>
<evidence type="ECO:0000256" key="7">
    <source>
        <dbReference type="ARBA" id="ARBA00022777"/>
    </source>
</evidence>
<name>A0A0U9HDJ7_9FIRM</name>
<keyword evidence="4" id="KW-0808">Transferase</keyword>
<evidence type="ECO:0000256" key="11">
    <source>
        <dbReference type="ARBA" id="ARBA00023209"/>
    </source>
</evidence>
<keyword evidence="5" id="KW-0479">Metal-binding</keyword>
<dbReference type="InterPro" id="IPR045540">
    <property type="entry name" value="YegS/DAGK_C"/>
</dbReference>
<comment type="similarity">
    <text evidence="2">Belongs to the diacylglycerol/lipid kinase family.</text>
</comment>
<keyword evidence="7 14" id="KW-0418">Kinase</keyword>
<keyword evidence="15" id="KW-1185">Reference proteome</keyword>
<sequence length="291" mass="31982">MKTLFIINPVAGRKRSAKVWKDIRPYINFPYEYEFTQGCGDATQIAKHAKKLGYEVIVTVGGDGTISEVVNGIAGSDIRLGIIPAGTGNDFGKTLKIPENPCYALEIIKEGKNLTFTDLGKFQDGYFINIAGAGFDAEVANMTNSNLKFLNGTLAYVASLVWNLARYSPCNAVITVDGKKYFRKPWLVLAANARYFGGGMMINPDGIINDGLLDVCIINDMSRAEILRFLPSVFTGSHKKHRCFEVIRGKNVEIEFAKPVRVQVDGDAKGFTPVRFSIVNRALSVITPVKD</sequence>